<gene>
    <name evidence="1" type="ORF">BSTOLATCC_MIC43356</name>
</gene>
<dbReference type="EMBL" id="CAJZBQ010000043">
    <property type="protein sequence ID" value="CAG9327317.1"/>
    <property type="molecule type" value="Genomic_DNA"/>
</dbReference>
<reference evidence="1" key="1">
    <citation type="submission" date="2021-09" db="EMBL/GenBank/DDBJ databases">
        <authorList>
            <consortium name="AG Swart"/>
            <person name="Singh M."/>
            <person name="Singh A."/>
            <person name="Seah K."/>
            <person name="Emmerich C."/>
        </authorList>
    </citation>
    <scope>NUCLEOTIDE SEQUENCE</scope>
    <source>
        <strain evidence="1">ATCC30299</strain>
    </source>
</reference>
<organism evidence="1 2">
    <name type="scientific">Blepharisma stoltei</name>
    <dbReference type="NCBI Taxonomy" id="1481888"/>
    <lineage>
        <taxon>Eukaryota</taxon>
        <taxon>Sar</taxon>
        <taxon>Alveolata</taxon>
        <taxon>Ciliophora</taxon>
        <taxon>Postciliodesmatophora</taxon>
        <taxon>Heterotrichea</taxon>
        <taxon>Heterotrichida</taxon>
        <taxon>Blepharismidae</taxon>
        <taxon>Blepharisma</taxon>
    </lineage>
</organism>
<comment type="caution">
    <text evidence="1">The sequence shown here is derived from an EMBL/GenBank/DDBJ whole genome shotgun (WGS) entry which is preliminary data.</text>
</comment>
<keyword evidence="2" id="KW-1185">Reference proteome</keyword>
<accession>A0AAU9K297</accession>
<evidence type="ECO:0000313" key="2">
    <source>
        <dbReference type="Proteomes" id="UP001162131"/>
    </source>
</evidence>
<sequence>MLDTNNFAFLLESEVKGRLRTSTASTADSSDNSHWNLESFEAHYTHEIEPSYDFSNSTNWLQLMNPSDALALFTPMTKEQDEHYCALKPRVEKVLELLNSTLTTISVKDDCSSQPSSVKLAMPGNSRLLNRRRALTIV</sequence>
<evidence type="ECO:0000313" key="1">
    <source>
        <dbReference type="EMBL" id="CAG9327317.1"/>
    </source>
</evidence>
<protein>
    <submittedName>
        <fullName evidence="1">Uncharacterized protein</fullName>
    </submittedName>
</protein>
<dbReference type="Proteomes" id="UP001162131">
    <property type="component" value="Unassembled WGS sequence"/>
</dbReference>
<proteinExistence type="predicted"/>
<dbReference type="AlphaFoldDB" id="A0AAU9K297"/>
<name>A0AAU9K297_9CILI</name>